<evidence type="ECO:0000259" key="11">
    <source>
        <dbReference type="Pfam" id="PF00288"/>
    </source>
</evidence>
<dbReference type="InterPro" id="IPR036554">
    <property type="entry name" value="GHMP_kinase_C_sf"/>
</dbReference>
<dbReference type="EMBL" id="CP014671">
    <property type="protein sequence ID" value="ANX03990.1"/>
    <property type="molecule type" value="Genomic_DNA"/>
</dbReference>
<evidence type="ECO:0000256" key="5">
    <source>
        <dbReference type="ARBA" id="ARBA00022741"/>
    </source>
</evidence>
<keyword evidence="6 10" id="KW-0418">Kinase</keyword>
<comment type="similarity">
    <text evidence="1 10">Belongs to the GHMP kinase family. IspE subfamily.</text>
</comment>
<dbReference type="Gene3D" id="3.30.70.890">
    <property type="entry name" value="GHMP kinase, C-terminal domain"/>
    <property type="match status" value="1"/>
</dbReference>
<proteinExistence type="inferred from homology"/>
<dbReference type="GO" id="GO:0005524">
    <property type="term" value="F:ATP binding"/>
    <property type="evidence" value="ECO:0007669"/>
    <property type="project" value="UniProtKB-UniRule"/>
</dbReference>
<dbReference type="Proteomes" id="UP000092952">
    <property type="component" value="Chromosome"/>
</dbReference>
<dbReference type="InterPro" id="IPR020568">
    <property type="entry name" value="Ribosomal_Su5_D2-typ_SF"/>
</dbReference>
<feature type="active site" evidence="10">
    <location>
        <position position="139"/>
    </location>
</feature>
<dbReference type="AlphaFoldDB" id="A0A1B1YSZ8"/>
<dbReference type="RefSeq" id="WP_068803782.1">
    <property type="nucleotide sequence ID" value="NZ_CP014671.1"/>
</dbReference>
<dbReference type="Gene3D" id="3.30.230.10">
    <property type="match status" value="1"/>
</dbReference>
<dbReference type="GO" id="GO:0050515">
    <property type="term" value="F:4-(cytidine 5'-diphospho)-2-C-methyl-D-erythritol kinase activity"/>
    <property type="evidence" value="ECO:0007669"/>
    <property type="project" value="UniProtKB-UniRule"/>
</dbReference>
<evidence type="ECO:0000256" key="1">
    <source>
        <dbReference type="ARBA" id="ARBA00009684"/>
    </source>
</evidence>
<evidence type="ECO:0000256" key="9">
    <source>
        <dbReference type="ARBA" id="ARBA00032554"/>
    </source>
</evidence>
<dbReference type="InterPro" id="IPR014721">
    <property type="entry name" value="Ribsml_uS5_D2-typ_fold_subgr"/>
</dbReference>
<evidence type="ECO:0000256" key="10">
    <source>
        <dbReference type="HAMAP-Rule" id="MF_00061"/>
    </source>
</evidence>
<feature type="binding site" evidence="10">
    <location>
        <begin position="97"/>
        <end position="107"/>
    </location>
    <ligand>
        <name>ATP</name>
        <dbReference type="ChEBI" id="CHEBI:30616"/>
    </ligand>
</feature>
<dbReference type="Pfam" id="PF00288">
    <property type="entry name" value="GHMP_kinases_N"/>
    <property type="match status" value="1"/>
</dbReference>
<comment type="function">
    <text evidence="10">Catalyzes the phosphorylation of the position 2 hydroxy group of 4-diphosphocytidyl-2C-methyl-D-erythritol.</text>
</comment>
<dbReference type="GO" id="GO:0016114">
    <property type="term" value="P:terpenoid biosynthetic process"/>
    <property type="evidence" value="ECO:0007669"/>
    <property type="project" value="UniProtKB-UniRule"/>
</dbReference>
<evidence type="ECO:0000256" key="6">
    <source>
        <dbReference type="ARBA" id="ARBA00022777"/>
    </source>
</evidence>
<comment type="catalytic activity">
    <reaction evidence="10">
        <text>4-CDP-2-C-methyl-D-erythritol + ATP = 4-CDP-2-C-methyl-D-erythritol 2-phosphate + ADP + H(+)</text>
        <dbReference type="Rhea" id="RHEA:18437"/>
        <dbReference type="ChEBI" id="CHEBI:15378"/>
        <dbReference type="ChEBI" id="CHEBI:30616"/>
        <dbReference type="ChEBI" id="CHEBI:57823"/>
        <dbReference type="ChEBI" id="CHEBI:57919"/>
        <dbReference type="ChEBI" id="CHEBI:456216"/>
        <dbReference type="EC" id="2.7.1.148"/>
    </reaction>
</comment>
<dbReference type="InParanoid" id="A0A1B1YSZ8"/>
<evidence type="ECO:0000256" key="8">
    <source>
        <dbReference type="ARBA" id="ARBA00023229"/>
    </source>
</evidence>
<keyword evidence="8 10" id="KW-0414">Isoprene biosynthesis</keyword>
<dbReference type="UniPathway" id="UPA00056">
    <property type="reaction ID" value="UER00094"/>
</dbReference>
<protein>
    <recommendedName>
        <fullName evidence="3 10">4-diphosphocytidyl-2-C-methyl-D-erythritol kinase</fullName>
        <shortName evidence="10">CMK</shortName>
        <ecNumber evidence="2 10">2.7.1.148</ecNumber>
    </recommendedName>
    <alternativeName>
        <fullName evidence="9 10">4-(cytidine-5'-diphospho)-2-C-methyl-D-erythritol kinase</fullName>
    </alternativeName>
</protein>
<dbReference type="PANTHER" id="PTHR43527:SF2">
    <property type="entry name" value="4-DIPHOSPHOCYTIDYL-2-C-METHYL-D-ERYTHRITOL KINASE, CHLOROPLASTIC"/>
    <property type="match status" value="1"/>
</dbReference>
<accession>A0A1B1YSZ8</accession>
<reference evidence="14" key="1">
    <citation type="submission" date="2016-03" db="EMBL/GenBank/DDBJ databases">
        <title>Complete genome sequence of Solimmundus cernigliae, representing a novel lineage of polycyclic aromatic hydrocarbon degraders within the Gammaproteobacteria.</title>
        <authorList>
            <person name="Singleton D.R."/>
            <person name="Dickey A.N."/>
            <person name="Scholl E.H."/>
            <person name="Wright F.A."/>
            <person name="Aitken M.D."/>
        </authorList>
    </citation>
    <scope>NUCLEOTIDE SEQUENCE [LARGE SCALE GENOMIC DNA]</scope>
    <source>
        <strain evidence="14">TR3.2</strain>
    </source>
</reference>
<dbReference type="KEGG" id="gbi:PG2T_07190"/>
<comment type="pathway">
    <text evidence="10">Isoprenoid biosynthesis; isopentenyl diphosphate biosynthesis via DXP pathway; isopentenyl diphosphate from 1-deoxy-D-xylulose 5-phosphate: step 3/6.</text>
</comment>
<evidence type="ECO:0000313" key="14">
    <source>
        <dbReference type="Proteomes" id="UP000092952"/>
    </source>
</evidence>
<sequence length="279" mass="30292">MPPETRRIWPAPAKINLFLHIVGRRADGYHLLQTVFQFVDLCDELRLRPRDDDQIRLPRPLPGVPPQQDLCVRAAQALRAHTGCRLGVDIELSKRIPMGGGLGGGSSDAATTLLALNRLWQLDLPRDELAAIGLALGADVPVFVGGRAAWAEGVGDRLTPIELDEPWYLIVDPGVAVATAGVFGHPKLTRHTPPITISQFRSGSTGNDCLAVVSALYPQIDAAYRWLARFGQAHLSGTGGCLFVRFDARQAADVAQAQLPAPWRGWVVRGLNHHPLLAD</sequence>
<feature type="domain" description="GHMP kinase C-terminal" evidence="12">
    <location>
        <begin position="211"/>
        <end position="263"/>
    </location>
</feature>
<feature type="domain" description="GHMP kinase N-terminal" evidence="11">
    <location>
        <begin position="70"/>
        <end position="146"/>
    </location>
</feature>
<evidence type="ECO:0000313" key="13">
    <source>
        <dbReference type="EMBL" id="ANX03990.1"/>
    </source>
</evidence>
<evidence type="ECO:0000259" key="12">
    <source>
        <dbReference type="Pfam" id="PF08544"/>
    </source>
</evidence>
<dbReference type="SUPFAM" id="SSF55060">
    <property type="entry name" value="GHMP Kinase, C-terminal domain"/>
    <property type="match status" value="1"/>
</dbReference>
<evidence type="ECO:0000256" key="4">
    <source>
        <dbReference type="ARBA" id="ARBA00022679"/>
    </source>
</evidence>
<keyword evidence="7 10" id="KW-0067">ATP-binding</keyword>
<dbReference type="Pfam" id="PF08544">
    <property type="entry name" value="GHMP_kinases_C"/>
    <property type="match status" value="1"/>
</dbReference>
<dbReference type="SUPFAM" id="SSF54211">
    <property type="entry name" value="Ribosomal protein S5 domain 2-like"/>
    <property type="match status" value="1"/>
</dbReference>
<dbReference type="PANTHER" id="PTHR43527">
    <property type="entry name" value="4-DIPHOSPHOCYTIDYL-2-C-METHYL-D-ERYTHRITOL KINASE, CHLOROPLASTIC"/>
    <property type="match status" value="1"/>
</dbReference>
<dbReference type="HAMAP" id="MF_00061">
    <property type="entry name" value="IspE"/>
    <property type="match status" value="1"/>
</dbReference>
<feature type="active site" evidence="10">
    <location>
        <position position="14"/>
    </location>
</feature>
<dbReference type="NCBIfam" id="TIGR00154">
    <property type="entry name" value="ispE"/>
    <property type="match status" value="1"/>
</dbReference>
<organism evidence="13 14">
    <name type="scientific">Immundisolibacter cernigliae</name>
    <dbReference type="NCBI Taxonomy" id="1810504"/>
    <lineage>
        <taxon>Bacteria</taxon>
        <taxon>Pseudomonadati</taxon>
        <taxon>Pseudomonadota</taxon>
        <taxon>Gammaproteobacteria</taxon>
        <taxon>Immundisolibacterales</taxon>
        <taxon>Immundisolibacteraceae</taxon>
        <taxon>Immundisolibacter</taxon>
    </lineage>
</organism>
<keyword evidence="14" id="KW-1185">Reference proteome</keyword>
<dbReference type="PIRSF" id="PIRSF010376">
    <property type="entry name" value="IspE"/>
    <property type="match status" value="1"/>
</dbReference>
<dbReference type="EC" id="2.7.1.148" evidence="2 10"/>
<evidence type="ECO:0000256" key="7">
    <source>
        <dbReference type="ARBA" id="ARBA00022840"/>
    </source>
</evidence>
<name>A0A1B1YSZ8_9GAMM</name>
<dbReference type="FunCoup" id="A0A1B1YSZ8">
    <property type="interactions" value="285"/>
</dbReference>
<dbReference type="InterPro" id="IPR004424">
    <property type="entry name" value="IspE"/>
</dbReference>
<dbReference type="InterPro" id="IPR006204">
    <property type="entry name" value="GHMP_kinase_N_dom"/>
</dbReference>
<dbReference type="InterPro" id="IPR013750">
    <property type="entry name" value="GHMP_kinase_C_dom"/>
</dbReference>
<dbReference type="STRING" id="1810504.PG2T_07190"/>
<keyword evidence="5 10" id="KW-0547">Nucleotide-binding</keyword>
<dbReference type="GO" id="GO:0019288">
    <property type="term" value="P:isopentenyl diphosphate biosynthetic process, methylerythritol 4-phosphate pathway"/>
    <property type="evidence" value="ECO:0007669"/>
    <property type="project" value="UniProtKB-UniRule"/>
</dbReference>
<evidence type="ECO:0000256" key="2">
    <source>
        <dbReference type="ARBA" id="ARBA00012052"/>
    </source>
</evidence>
<keyword evidence="4 10" id="KW-0808">Transferase</keyword>
<gene>
    <name evidence="10" type="primary">ispE</name>
    <name evidence="13" type="ORF">PG2T_07190</name>
</gene>
<evidence type="ECO:0000256" key="3">
    <source>
        <dbReference type="ARBA" id="ARBA00017473"/>
    </source>
</evidence>